<dbReference type="InterPro" id="IPR002142">
    <property type="entry name" value="Peptidase_S49"/>
</dbReference>
<comment type="similarity">
    <text evidence="1">Belongs to the peptidase S49 family.</text>
</comment>
<keyword evidence="7" id="KW-1185">Reference proteome</keyword>
<evidence type="ECO:0000256" key="4">
    <source>
        <dbReference type="ARBA" id="ARBA00022825"/>
    </source>
</evidence>
<evidence type="ECO:0000313" key="7">
    <source>
        <dbReference type="Proteomes" id="UP001139516"/>
    </source>
</evidence>
<name>A0A9X1Y6N6_9PROT</name>
<gene>
    <name evidence="6" type="ORF">M0638_07050</name>
</gene>
<keyword evidence="3" id="KW-0378">Hydrolase</keyword>
<dbReference type="CDD" id="cd07022">
    <property type="entry name" value="S49_Sppa_36K_type"/>
    <property type="match status" value="1"/>
</dbReference>
<keyword evidence="2" id="KW-0645">Protease</keyword>
<protein>
    <submittedName>
        <fullName evidence="6">S49 family peptidase</fullName>
    </submittedName>
</protein>
<organism evidence="6 7">
    <name type="scientific">Roseomonas acroporae</name>
    <dbReference type="NCBI Taxonomy" id="2937791"/>
    <lineage>
        <taxon>Bacteria</taxon>
        <taxon>Pseudomonadati</taxon>
        <taxon>Pseudomonadota</taxon>
        <taxon>Alphaproteobacteria</taxon>
        <taxon>Acetobacterales</taxon>
        <taxon>Roseomonadaceae</taxon>
        <taxon>Roseomonas</taxon>
    </lineage>
</organism>
<reference evidence="6" key="1">
    <citation type="submission" date="2022-04" db="EMBL/GenBank/DDBJ databases">
        <title>Roseomonas acroporae sp. nov., isolated from coral Acropora digitifera.</title>
        <authorList>
            <person name="Sun H."/>
        </authorList>
    </citation>
    <scope>NUCLEOTIDE SEQUENCE</scope>
    <source>
        <strain evidence="6">NAR14</strain>
    </source>
</reference>
<evidence type="ECO:0000256" key="3">
    <source>
        <dbReference type="ARBA" id="ARBA00022801"/>
    </source>
</evidence>
<evidence type="ECO:0000256" key="1">
    <source>
        <dbReference type="ARBA" id="ARBA00008683"/>
    </source>
</evidence>
<proteinExistence type="inferred from homology"/>
<dbReference type="Pfam" id="PF01343">
    <property type="entry name" value="Peptidase_S49"/>
    <property type="match status" value="1"/>
</dbReference>
<comment type="caution">
    <text evidence="6">The sequence shown here is derived from an EMBL/GenBank/DDBJ whole genome shotgun (WGS) entry which is preliminary data.</text>
</comment>
<feature type="domain" description="Peptidase S49" evidence="5">
    <location>
        <begin position="128"/>
        <end position="268"/>
    </location>
</feature>
<accession>A0A9X1Y6N6</accession>
<keyword evidence="4" id="KW-0720">Serine protease</keyword>
<dbReference type="InterPro" id="IPR033855">
    <property type="entry name" value="Protein_C"/>
</dbReference>
<dbReference type="EMBL" id="JALPRX010000026">
    <property type="protein sequence ID" value="MCK8784132.1"/>
    <property type="molecule type" value="Genomic_DNA"/>
</dbReference>
<dbReference type="SUPFAM" id="SSF52096">
    <property type="entry name" value="ClpP/crotonase"/>
    <property type="match status" value="1"/>
</dbReference>
<dbReference type="PANTHER" id="PTHR33209:SF1">
    <property type="entry name" value="PEPTIDASE S49 DOMAIN-CONTAINING PROTEIN"/>
    <property type="match status" value="1"/>
</dbReference>
<dbReference type="RefSeq" id="WP_248666257.1">
    <property type="nucleotide sequence ID" value="NZ_JALPRX010000026.1"/>
</dbReference>
<dbReference type="Gene3D" id="3.90.226.10">
    <property type="entry name" value="2-enoyl-CoA Hydratase, Chain A, domain 1"/>
    <property type="match status" value="1"/>
</dbReference>
<dbReference type="GO" id="GO:0008236">
    <property type="term" value="F:serine-type peptidase activity"/>
    <property type="evidence" value="ECO:0007669"/>
    <property type="project" value="UniProtKB-KW"/>
</dbReference>
<evidence type="ECO:0000313" key="6">
    <source>
        <dbReference type="EMBL" id="MCK8784132.1"/>
    </source>
</evidence>
<dbReference type="InterPro" id="IPR029045">
    <property type="entry name" value="ClpP/crotonase-like_dom_sf"/>
</dbReference>
<sequence>MQHGLHPASQRFFNQPLALQPDRAGLLMQILRGQGDPSAHLGLGAPDGARRPPYAMAGPIAVIPVRGILTSRPWCWYDETSYDAIRSGFLGALGDPECRAIVLHLDSPGGEVAGLADLADVIFAARGTKPVWAILDEAAYSAAYWLASACDRIAVPRTGGTGSIGVITMHVDISRALDAGGVTVTTIKYGARKDDLSDVKPLSSAAEARMQADIDQLGDLFTDTVARNRRLAASRVRAMEAGTFLGPAGVAAGLADEVASRDAAFLALLDQIGADTPALRR</sequence>
<dbReference type="Proteomes" id="UP001139516">
    <property type="component" value="Unassembled WGS sequence"/>
</dbReference>
<dbReference type="AlphaFoldDB" id="A0A9X1Y6N6"/>
<dbReference type="PANTHER" id="PTHR33209">
    <property type="entry name" value="PROTEASE 4"/>
    <property type="match status" value="1"/>
</dbReference>
<evidence type="ECO:0000259" key="5">
    <source>
        <dbReference type="Pfam" id="PF01343"/>
    </source>
</evidence>
<evidence type="ECO:0000256" key="2">
    <source>
        <dbReference type="ARBA" id="ARBA00022670"/>
    </source>
</evidence>
<dbReference type="GO" id="GO:0006508">
    <property type="term" value="P:proteolysis"/>
    <property type="evidence" value="ECO:0007669"/>
    <property type="project" value="UniProtKB-KW"/>
</dbReference>